<dbReference type="AlphaFoldDB" id="A0A5N5WRM9"/>
<feature type="transmembrane region" description="Helical" evidence="1">
    <location>
        <begin position="12"/>
        <end position="30"/>
    </location>
</feature>
<keyword evidence="1" id="KW-1133">Transmembrane helix</keyword>
<organism evidence="2 3">
    <name type="scientific">Aspergillus leporis</name>
    <dbReference type="NCBI Taxonomy" id="41062"/>
    <lineage>
        <taxon>Eukaryota</taxon>
        <taxon>Fungi</taxon>
        <taxon>Dikarya</taxon>
        <taxon>Ascomycota</taxon>
        <taxon>Pezizomycotina</taxon>
        <taxon>Eurotiomycetes</taxon>
        <taxon>Eurotiomycetidae</taxon>
        <taxon>Eurotiales</taxon>
        <taxon>Aspergillaceae</taxon>
        <taxon>Aspergillus</taxon>
        <taxon>Aspergillus subgen. Circumdati</taxon>
    </lineage>
</organism>
<evidence type="ECO:0000313" key="2">
    <source>
        <dbReference type="EMBL" id="KAB8069860.1"/>
    </source>
</evidence>
<dbReference type="Proteomes" id="UP000326565">
    <property type="component" value="Unassembled WGS sequence"/>
</dbReference>
<accession>A0A5N5WRM9</accession>
<dbReference type="EMBL" id="ML732324">
    <property type="protein sequence ID" value="KAB8069860.1"/>
    <property type="molecule type" value="Genomic_DNA"/>
</dbReference>
<keyword evidence="3" id="KW-1185">Reference proteome</keyword>
<evidence type="ECO:0000313" key="3">
    <source>
        <dbReference type="Proteomes" id="UP000326565"/>
    </source>
</evidence>
<protein>
    <submittedName>
        <fullName evidence="2">Uncharacterized protein</fullName>
    </submittedName>
</protein>
<evidence type="ECO:0000256" key="1">
    <source>
        <dbReference type="SAM" id="Phobius"/>
    </source>
</evidence>
<gene>
    <name evidence="2" type="ORF">BDV29DRAFT_182033</name>
</gene>
<keyword evidence="1" id="KW-0812">Transmembrane</keyword>
<name>A0A5N5WRM9_9EURO</name>
<reference evidence="2 3" key="1">
    <citation type="submission" date="2019-04" db="EMBL/GenBank/DDBJ databases">
        <title>Friends and foes A comparative genomics study of 23 Aspergillus species from section Flavi.</title>
        <authorList>
            <consortium name="DOE Joint Genome Institute"/>
            <person name="Kjaerbolling I."/>
            <person name="Vesth T."/>
            <person name="Frisvad J.C."/>
            <person name="Nybo J.L."/>
            <person name="Theobald S."/>
            <person name="Kildgaard S."/>
            <person name="Isbrandt T."/>
            <person name="Kuo A."/>
            <person name="Sato A."/>
            <person name="Lyhne E.K."/>
            <person name="Kogle M.E."/>
            <person name="Wiebenga A."/>
            <person name="Kun R.S."/>
            <person name="Lubbers R.J."/>
            <person name="Makela M.R."/>
            <person name="Barry K."/>
            <person name="Chovatia M."/>
            <person name="Clum A."/>
            <person name="Daum C."/>
            <person name="Haridas S."/>
            <person name="He G."/>
            <person name="LaButti K."/>
            <person name="Lipzen A."/>
            <person name="Mondo S."/>
            <person name="Riley R."/>
            <person name="Salamov A."/>
            <person name="Simmons B.A."/>
            <person name="Magnuson J.K."/>
            <person name="Henrissat B."/>
            <person name="Mortensen U.H."/>
            <person name="Larsen T.O."/>
            <person name="Devries R.P."/>
            <person name="Grigoriev I.V."/>
            <person name="Machida M."/>
            <person name="Baker S.E."/>
            <person name="Andersen M.R."/>
        </authorList>
    </citation>
    <scope>NUCLEOTIDE SEQUENCE [LARGE SCALE GENOMIC DNA]</scope>
    <source>
        <strain evidence="2 3">CBS 151.66</strain>
    </source>
</reference>
<sequence>MNISLTQPIITTSFYAWTQVALLFWSVYLGRQLPATGQVKEEKQQLDELLSFGLRES</sequence>
<proteinExistence type="predicted"/>
<keyword evidence="1" id="KW-0472">Membrane</keyword>